<gene>
    <name evidence="1" type="ORF">MHSWG343_03080</name>
</gene>
<accession>A0A478FS84</accession>
<reference evidence="1 2" key="1">
    <citation type="submission" date="2019-01" db="EMBL/GenBank/DDBJ databases">
        <title>Draft genome sequences of Candidatus Mycoplasma haemohominis SWG34-3 identified from a patient with pyrexia, anemia and liver dysfunction.</title>
        <authorList>
            <person name="Sekizuka T."/>
            <person name="Hattori N."/>
            <person name="Katano H."/>
            <person name="Takuma T."/>
            <person name="Ito T."/>
            <person name="Arai N."/>
            <person name="Yanai R."/>
            <person name="Ishii S."/>
            <person name="Miura Y."/>
            <person name="Tokunaga T."/>
            <person name="Watanabe H."/>
            <person name="Nomura N."/>
            <person name="Eguchi J."/>
            <person name="Arai T."/>
            <person name="Hasegawa H."/>
            <person name="Nakamaki T."/>
            <person name="Wakita T."/>
            <person name="Niki Y."/>
            <person name="Kuroda M."/>
        </authorList>
    </citation>
    <scope>NUCLEOTIDE SEQUENCE [LARGE SCALE GENOMIC DNA]</scope>
    <source>
        <strain evidence="1">SWG34-3</strain>
    </source>
</reference>
<sequence length="54" mass="6292">MNNKRKKVCLNCKGNWEACHGYKCLCVDGACCDTEEDRLNNMKHMAFSYEEVEE</sequence>
<protein>
    <submittedName>
        <fullName evidence="1">Uncharacterized protein</fullName>
    </submittedName>
</protein>
<evidence type="ECO:0000313" key="2">
    <source>
        <dbReference type="Proteomes" id="UP000324831"/>
    </source>
</evidence>
<dbReference type="RefSeq" id="WP_216082910.1">
    <property type="nucleotide sequence ID" value="NZ_CACTIB010000008.1"/>
</dbReference>
<organism evidence="1 2">
    <name type="scientific">Candidatus Mycoplasma haematohominis</name>
    <dbReference type="NCBI Taxonomy" id="1494318"/>
    <lineage>
        <taxon>Bacteria</taxon>
        <taxon>Bacillati</taxon>
        <taxon>Mycoplasmatota</taxon>
        <taxon>Mollicutes</taxon>
        <taxon>Mycoplasmataceae</taxon>
        <taxon>Mycoplasma</taxon>
    </lineage>
</organism>
<proteinExistence type="predicted"/>
<dbReference type="Proteomes" id="UP000324831">
    <property type="component" value="Unassembled WGS sequence"/>
</dbReference>
<evidence type="ECO:0000313" key="1">
    <source>
        <dbReference type="EMBL" id="GCE63319.1"/>
    </source>
</evidence>
<dbReference type="AlphaFoldDB" id="A0A478FS84"/>
<name>A0A478FS84_9MOLU</name>
<dbReference type="EMBL" id="BIMN01000001">
    <property type="protein sequence ID" value="GCE63319.1"/>
    <property type="molecule type" value="Genomic_DNA"/>
</dbReference>
<comment type="caution">
    <text evidence="1">The sequence shown here is derived from an EMBL/GenBank/DDBJ whole genome shotgun (WGS) entry which is preliminary data.</text>
</comment>